<name>A0AAV9SDQ1_9TELE</name>
<proteinExistence type="predicted"/>
<reference evidence="5 6" key="1">
    <citation type="submission" date="2021-06" db="EMBL/GenBank/DDBJ databases">
        <authorList>
            <person name="Palmer J.M."/>
        </authorList>
    </citation>
    <scope>NUCLEOTIDE SEQUENCE [LARGE SCALE GENOMIC DNA]</scope>
    <source>
        <strain evidence="5 6">MEX-2019</strain>
        <tissue evidence="5">Muscle</tissue>
    </source>
</reference>
<evidence type="ECO:0000256" key="4">
    <source>
        <dbReference type="ARBA" id="ARBA00023212"/>
    </source>
</evidence>
<sequence length="149" mass="17409">MSVCFFFQSHLFLSTLSKILISSLCYYICIFLTISPSSHQDERGKKMKNMEVRMREIELSLHNVKLLLKEKVTQLKDQLHRNGKADVLIKDLYVENSQLIKALEITEQRQKIAEKKNYLLEEKISSLNKIVRDLNPSTLSSLPYNYKCP</sequence>
<keyword evidence="6" id="KW-1185">Reference proteome</keyword>
<keyword evidence="2" id="KW-0963">Cytoplasm</keyword>
<dbReference type="EMBL" id="JAHHUM010000594">
    <property type="protein sequence ID" value="KAK5618939.1"/>
    <property type="molecule type" value="Genomic_DNA"/>
</dbReference>
<evidence type="ECO:0000256" key="1">
    <source>
        <dbReference type="ARBA" id="ARBA00004300"/>
    </source>
</evidence>
<dbReference type="GO" id="GO:0034454">
    <property type="term" value="P:microtubule anchoring at centrosome"/>
    <property type="evidence" value="ECO:0007669"/>
    <property type="project" value="TreeGrafter"/>
</dbReference>
<comment type="subcellular location">
    <subcellularLocation>
        <location evidence="1">Cytoplasm</location>
        <location evidence="1">Cytoskeleton</location>
        <location evidence="1">Microtubule organizing center</location>
        <location evidence="1">Centrosome</location>
    </subcellularLocation>
</comment>
<dbReference type="AlphaFoldDB" id="A0AAV9SDQ1"/>
<evidence type="ECO:0000313" key="6">
    <source>
        <dbReference type="Proteomes" id="UP001311232"/>
    </source>
</evidence>
<protein>
    <submittedName>
        <fullName evidence="5">Uncharacterized protein</fullName>
    </submittedName>
</protein>
<accession>A0AAV9SDQ1</accession>
<keyword evidence="4" id="KW-0206">Cytoskeleton</keyword>
<evidence type="ECO:0000256" key="3">
    <source>
        <dbReference type="ARBA" id="ARBA00022553"/>
    </source>
</evidence>
<dbReference type="GO" id="GO:0097539">
    <property type="term" value="C:ciliary transition fiber"/>
    <property type="evidence" value="ECO:0007669"/>
    <property type="project" value="TreeGrafter"/>
</dbReference>
<dbReference type="GO" id="GO:0000242">
    <property type="term" value="C:pericentriolar material"/>
    <property type="evidence" value="ECO:0007669"/>
    <property type="project" value="TreeGrafter"/>
</dbReference>
<evidence type="ECO:0000313" key="5">
    <source>
        <dbReference type="EMBL" id="KAK5618939.1"/>
    </source>
</evidence>
<dbReference type="Proteomes" id="UP001311232">
    <property type="component" value="Unassembled WGS sequence"/>
</dbReference>
<keyword evidence="3" id="KW-0597">Phosphoprotein</keyword>
<dbReference type="PANTHER" id="PTHR18905:SF11">
    <property type="entry name" value="NINEIN"/>
    <property type="match status" value="1"/>
</dbReference>
<organism evidence="5 6">
    <name type="scientific">Crenichthys baileyi</name>
    <name type="common">White River springfish</name>
    <dbReference type="NCBI Taxonomy" id="28760"/>
    <lineage>
        <taxon>Eukaryota</taxon>
        <taxon>Metazoa</taxon>
        <taxon>Chordata</taxon>
        <taxon>Craniata</taxon>
        <taxon>Vertebrata</taxon>
        <taxon>Euteleostomi</taxon>
        <taxon>Actinopterygii</taxon>
        <taxon>Neopterygii</taxon>
        <taxon>Teleostei</taxon>
        <taxon>Neoteleostei</taxon>
        <taxon>Acanthomorphata</taxon>
        <taxon>Ovalentaria</taxon>
        <taxon>Atherinomorphae</taxon>
        <taxon>Cyprinodontiformes</taxon>
        <taxon>Goodeidae</taxon>
        <taxon>Crenichthys</taxon>
    </lineage>
</organism>
<dbReference type="GO" id="GO:0097431">
    <property type="term" value="C:mitotic spindle pole"/>
    <property type="evidence" value="ECO:0007669"/>
    <property type="project" value="TreeGrafter"/>
</dbReference>
<evidence type="ECO:0000256" key="2">
    <source>
        <dbReference type="ARBA" id="ARBA00022490"/>
    </source>
</evidence>
<dbReference type="GO" id="GO:0090222">
    <property type="term" value="P:centrosome-templated microtubule nucleation"/>
    <property type="evidence" value="ECO:0007669"/>
    <property type="project" value="TreeGrafter"/>
</dbReference>
<comment type="caution">
    <text evidence="5">The sequence shown here is derived from an EMBL/GenBank/DDBJ whole genome shotgun (WGS) entry which is preliminary data.</text>
</comment>
<dbReference type="GO" id="GO:0005814">
    <property type="term" value="C:centriole"/>
    <property type="evidence" value="ECO:0007669"/>
    <property type="project" value="TreeGrafter"/>
</dbReference>
<dbReference type="PANTHER" id="PTHR18905">
    <property type="entry name" value="NINEIN"/>
    <property type="match status" value="1"/>
</dbReference>
<dbReference type="GO" id="GO:0051642">
    <property type="term" value="P:centrosome localization"/>
    <property type="evidence" value="ECO:0007669"/>
    <property type="project" value="TreeGrafter"/>
</dbReference>
<gene>
    <name evidence="5" type="ORF">CRENBAI_007696</name>
</gene>